<name>A0AAE1BZ72_PETCI</name>
<evidence type="ECO:0000313" key="2">
    <source>
        <dbReference type="EMBL" id="KAK3857500.1"/>
    </source>
</evidence>
<keyword evidence="1" id="KW-0472">Membrane</keyword>
<dbReference type="EMBL" id="JAWQEG010005591">
    <property type="protein sequence ID" value="KAK3857500.1"/>
    <property type="molecule type" value="Genomic_DNA"/>
</dbReference>
<evidence type="ECO:0000313" key="3">
    <source>
        <dbReference type="Proteomes" id="UP001286313"/>
    </source>
</evidence>
<sequence>MSGSNPQEDIHYNRRLRGTPSVKFRNRISLAILSASILAGVAFHFTPGAQRLSKRIQEGEFNNSEETQMKSDMIFERLREDFDKARKKDKTDGVRGY</sequence>
<comment type="caution">
    <text evidence="2">The sequence shown here is derived from an EMBL/GenBank/DDBJ whole genome shotgun (WGS) entry which is preliminary data.</text>
</comment>
<protein>
    <submittedName>
        <fullName evidence="2">Uncharacterized protein</fullName>
    </submittedName>
</protein>
<organism evidence="2 3">
    <name type="scientific">Petrolisthes cinctipes</name>
    <name type="common">Flat porcelain crab</name>
    <dbReference type="NCBI Taxonomy" id="88211"/>
    <lineage>
        <taxon>Eukaryota</taxon>
        <taxon>Metazoa</taxon>
        <taxon>Ecdysozoa</taxon>
        <taxon>Arthropoda</taxon>
        <taxon>Crustacea</taxon>
        <taxon>Multicrustacea</taxon>
        <taxon>Malacostraca</taxon>
        <taxon>Eumalacostraca</taxon>
        <taxon>Eucarida</taxon>
        <taxon>Decapoda</taxon>
        <taxon>Pleocyemata</taxon>
        <taxon>Anomura</taxon>
        <taxon>Galatheoidea</taxon>
        <taxon>Porcellanidae</taxon>
        <taxon>Petrolisthes</taxon>
    </lineage>
</organism>
<proteinExistence type="predicted"/>
<keyword evidence="3" id="KW-1185">Reference proteome</keyword>
<keyword evidence="1" id="KW-1133">Transmembrane helix</keyword>
<dbReference type="AlphaFoldDB" id="A0AAE1BZ72"/>
<dbReference type="Proteomes" id="UP001286313">
    <property type="component" value="Unassembled WGS sequence"/>
</dbReference>
<gene>
    <name evidence="2" type="ORF">Pcinc_036247</name>
</gene>
<feature type="transmembrane region" description="Helical" evidence="1">
    <location>
        <begin position="28"/>
        <end position="46"/>
    </location>
</feature>
<accession>A0AAE1BZ72</accession>
<evidence type="ECO:0000256" key="1">
    <source>
        <dbReference type="SAM" id="Phobius"/>
    </source>
</evidence>
<reference evidence="2" key="1">
    <citation type="submission" date="2023-10" db="EMBL/GenBank/DDBJ databases">
        <title>Genome assemblies of two species of porcelain crab, Petrolisthes cinctipes and Petrolisthes manimaculis (Anomura: Porcellanidae).</title>
        <authorList>
            <person name="Angst P."/>
        </authorList>
    </citation>
    <scope>NUCLEOTIDE SEQUENCE</scope>
    <source>
        <strain evidence="2">PB745_01</strain>
        <tissue evidence="2">Gill</tissue>
    </source>
</reference>
<keyword evidence="1" id="KW-0812">Transmembrane</keyword>